<sequence>MAASSVDDRREQLVQLVNSEGSVSFQQIKQAFPDVSDMTLRTDLKALDAERRIIRIHGGARSVEFVIGTDDRLDSRNLRNVDAKMEIAKKAVSLIRPNSTLFLDSGSTTTALAHEMADERSLVFSNSITCATELARLNNVDTIVVGGNLNRYSMSLNGSRAVDFIKSLNFDQLFLGVTSFHPHCGFSCGSDEEATLKRACIKQAEQVIALMDSSKIGRRSTFQFCDLSDIDVLVTDADLPADIAQVCASAGVKVL</sequence>
<evidence type="ECO:0000313" key="5">
    <source>
        <dbReference type="Proteomes" id="UP000260943"/>
    </source>
</evidence>
<dbReference type="SUPFAM" id="SSF46785">
    <property type="entry name" value="Winged helix' DNA-binding domain"/>
    <property type="match status" value="1"/>
</dbReference>
<comment type="caution">
    <text evidence="4">The sequence shown here is derived from an EMBL/GenBank/DDBJ whole genome shotgun (WGS) entry which is preliminary data.</text>
</comment>
<dbReference type="PANTHER" id="PTHR30363">
    <property type="entry name" value="HTH-TYPE TRANSCRIPTIONAL REGULATOR SRLR-RELATED"/>
    <property type="match status" value="1"/>
</dbReference>
<dbReference type="Pfam" id="PF08220">
    <property type="entry name" value="HTH_DeoR"/>
    <property type="match status" value="1"/>
</dbReference>
<reference evidence="4 5" key="1">
    <citation type="submission" date="2018-08" db="EMBL/GenBank/DDBJ databases">
        <title>A genome reference for cultivated species of the human gut microbiota.</title>
        <authorList>
            <person name="Zou Y."/>
            <person name="Xue W."/>
            <person name="Luo G."/>
        </authorList>
    </citation>
    <scope>NUCLEOTIDE SEQUENCE [LARGE SCALE GENOMIC DNA]</scope>
    <source>
        <strain evidence="4 5">TF08-14</strain>
    </source>
</reference>
<evidence type="ECO:0000256" key="2">
    <source>
        <dbReference type="ARBA" id="ARBA00023163"/>
    </source>
</evidence>
<accession>A0A3E4QWL3</accession>
<dbReference type="SMART" id="SM00420">
    <property type="entry name" value="HTH_DEOR"/>
    <property type="match status" value="1"/>
</dbReference>
<proteinExistence type="predicted"/>
<name>A0A3E4QWL3_9ACTN</name>
<dbReference type="GO" id="GO:0003700">
    <property type="term" value="F:DNA-binding transcription factor activity"/>
    <property type="evidence" value="ECO:0007669"/>
    <property type="project" value="InterPro"/>
</dbReference>
<dbReference type="InterPro" id="IPR001034">
    <property type="entry name" value="DeoR_HTH"/>
</dbReference>
<protein>
    <submittedName>
        <fullName evidence="4">DeoR/GlpR transcriptional regulator</fullName>
    </submittedName>
</protein>
<organism evidence="4 5">
    <name type="scientific">Collinsella tanakaei</name>
    <dbReference type="NCBI Taxonomy" id="626935"/>
    <lineage>
        <taxon>Bacteria</taxon>
        <taxon>Bacillati</taxon>
        <taxon>Actinomycetota</taxon>
        <taxon>Coriobacteriia</taxon>
        <taxon>Coriobacteriales</taxon>
        <taxon>Coriobacteriaceae</taxon>
        <taxon>Collinsella</taxon>
    </lineage>
</organism>
<feature type="domain" description="HTH deoR-type" evidence="3">
    <location>
        <begin position="6"/>
        <end position="62"/>
    </location>
</feature>
<dbReference type="AlphaFoldDB" id="A0A3E4QWL3"/>
<dbReference type="EMBL" id="QSRJ01000003">
    <property type="protein sequence ID" value="RGL11223.1"/>
    <property type="molecule type" value="Genomic_DNA"/>
</dbReference>
<dbReference type="Proteomes" id="UP000260943">
    <property type="component" value="Unassembled WGS sequence"/>
</dbReference>
<keyword evidence="1" id="KW-0805">Transcription regulation</keyword>
<dbReference type="RefSeq" id="WP_117679232.1">
    <property type="nucleotide sequence ID" value="NZ_CALJOO010000115.1"/>
</dbReference>
<evidence type="ECO:0000256" key="1">
    <source>
        <dbReference type="ARBA" id="ARBA00023015"/>
    </source>
</evidence>
<dbReference type="InterPro" id="IPR037171">
    <property type="entry name" value="NagB/RpiA_transferase-like"/>
</dbReference>
<gene>
    <name evidence="4" type="ORF">DXC81_03690</name>
</gene>
<evidence type="ECO:0000259" key="3">
    <source>
        <dbReference type="PROSITE" id="PS51000"/>
    </source>
</evidence>
<evidence type="ECO:0000313" key="4">
    <source>
        <dbReference type="EMBL" id="RGL11223.1"/>
    </source>
</evidence>
<dbReference type="SMART" id="SM01134">
    <property type="entry name" value="DeoRC"/>
    <property type="match status" value="1"/>
</dbReference>
<dbReference type="SUPFAM" id="SSF100950">
    <property type="entry name" value="NagB/RpiA/CoA transferase-like"/>
    <property type="match status" value="1"/>
</dbReference>
<dbReference type="PROSITE" id="PS51000">
    <property type="entry name" value="HTH_DEOR_2"/>
    <property type="match status" value="1"/>
</dbReference>
<dbReference type="PANTHER" id="PTHR30363:SF44">
    <property type="entry name" value="AGA OPERON TRANSCRIPTIONAL REPRESSOR-RELATED"/>
    <property type="match status" value="1"/>
</dbReference>
<keyword evidence="2" id="KW-0804">Transcription</keyword>
<dbReference type="InterPro" id="IPR050313">
    <property type="entry name" value="Carb_Metab_HTH_regulators"/>
</dbReference>
<dbReference type="Pfam" id="PF00455">
    <property type="entry name" value="DeoRC"/>
    <property type="match status" value="1"/>
</dbReference>
<dbReference type="InterPro" id="IPR036390">
    <property type="entry name" value="WH_DNA-bd_sf"/>
</dbReference>
<dbReference type="InterPro" id="IPR014036">
    <property type="entry name" value="DeoR-like_C"/>
</dbReference>
<dbReference type="Gene3D" id="3.40.50.1360">
    <property type="match status" value="1"/>
</dbReference>